<name>A0ABN8Y247_RANTA</name>
<feature type="region of interest" description="Disordered" evidence="1">
    <location>
        <begin position="15"/>
        <end position="39"/>
    </location>
</feature>
<sequence>MELLSLGLEKANGGDRVGWGLPGRISATGREEGRTPWSRKAGVELEQSKIWARWERREEPSGAVVELGESSPARPTRPVNSPVLHLPSRAGAAWGPEQRGGVTDRADPGEAEVQPPGRGGVGGLAVPPAA</sequence>
<feature type="region of interest" description="Disordered" evidence="1">
    <location>
        <begin position="57"/>
        <end position="130"/>
    </location>
</feature>
<reference evidence="2" key="1">
    <citation type="submission" date="2023-04" db="EMBL/GenBank/DDBJ databases">
        <authorList>
            <consortium name="ELIXIR-Norway"/>
        </authorList>
    </citation>
    <scope>NUCLEOTIDE SEQUENCE [LARGE SCALE GENOMIC DNA]</scope>
</reference>
<protein>
    <submittedName>
        <fullName evidence="2">Uncharacterized protein</fullName>
    </submittedName>
</protein>
<proteinExistence type="predicted"/>
<dbReference type="EMBL" id="OX459948">
    <property type="protein sequence ID" value="CAI9155015.1"/>
    <property type="molecule type" value="Genomic_DNA"/>
</dbReference>
<gene>
    <name evidence="2" type="ORF">MRATA1EN1_LOCUS3977</name>
</gene>
<accession>A0ABN8Y247</accession>
<organism evidence="2 3">
    <name type="scientific">Rangifer tarandus platyrhynchus</name>
    <name type="common">Svalbard reindeer</name>
    <dbReference type="NCBI Taxonomy" id="3082113"/>
    <lineage>
        <taxon>Eukaryota</taxon>
        <taxon>Metazoa</taxon>
        <taxon>Chordata</taxon>
        <taxon>Craniata</taxon>
        <taxon>Vertebrata</taxon>
        <taxon>Euteleostomi</taxon>
        <taxon>Mammalia</taxon>
        <taxon>Eutheria</taxon>
        <taxon>Laurasiatheria</taxon>
        <taxon>Artiodactyla</taxon>
        <taxon>Ruminantia</taxon>
        <taxon>Pecora</taxon>
        <taxon>Cervidae</taxon>
        <taxon>Odocoileinae</taxon>
        <taxon>Rangifer</taxon>
    </lineage>
</organism>
<evidence type="ECO:0000313" key="3">
    <source>
        <dbReference type="Proteomes" id="UP001176941"/>
    </source>
</evidence>
<keyword evidence="3" id="KW-1185">Reference proteome</keyword>
<evidence type="ECO:0000256" key="1">
    <source>
        <dbReference type="SAM" id="MobiDB-lite"/>
    </source>
</evidence>
<evidence type="ECO:0000313" key="2">
    <source>
        <dbReference type="EMBL" id="CAI9155015.1"/>
    </source>
</evidence>
<dbReference type="Proteomes" id="UP001176941">
    <property type="component" value="Chromosome 12"/>
</dbReference>